<dbReference type="PANTHER" id="PTHR30328">
    <property type="entry name" value="TRANSCRIPTIONAL REPRESSOR"/>
    <property type="match status" value="1"/>
</dbReference>
<dbReference type="AlphaFoldDB" id="D4KWH7"/>
<organism evidence="4 5">
    <name type="scientific">Roseburia intestinalis XB6B4</name>
    <dbReference type="NCBI Taxonomy" id="718255"/>
    <lineage>
        <taxon>Bacteria</taxon>
        <taxon>Bacillati</taxon>
        <taxon>Bacillota</taxon>
        <taxon>Clostridia</taxon>
        <taxon>Lachnospirales</taxon>
        <taxon>Lachnospiraceae</taxon>
        <taxon>Roseburia</taxon>
    </lineage>
</organism>
<evidence type="ECO:0000313" key="5">
    <source>
        <dbReference type="Proteomes" id="UP000008953"/>
    </source>
</evidence>
<dbReference type="GO" id="GO:0003677">
    <property type="term" value="F:DNA binding"/>
    <property type="evidence" value="ECO:0007669"/>
    <property type="project" value="UniProtKB-UniRule"/>
</dbReference>
<dbReference type="Pfam" id="PF00440">
    <property type="entry name" value="TetR_N"/>
    <property type="match status" value="1"/>
</dbReference>
<dbReference type="PRINTS" id="PR00455">
    <property type="entry name" value="HTHTETR"/>
</dbReference>
<protein>
    <submittedName>
        <fullName evidence="4">Transcriptional regulator</fullName>
    </submittedName>
</protein>
<dbReference type="InterPro" id="IPR009057">
    <property type="entry name" value="Homeodomain-like_sf"/>
</dbReference>
<evidence type="ECO:0000259" key="3">
    <source>
        <dbReference type="PROSITE" id="PS50977"/>
    </source>
</evidence>
<dbReference type="Gene3D" id="1.10.357.10">
    <property type="entry name" value="Tetracycline Repressor, domain 2"/>
    <property type="match status" value="1"/>
</dbReference>
<accession>D4KWH7</accession>
<dbReference type="InterPro" id="IPR001647">
    <property type="entry name" value="HTH_TetR"/>
</dbReference>
<keyword evidence="1 2" id="KW-0238">DNA-binding</keyword>
<dbReference type="PATRIC" id="fig|718255.3.peg.2262"/>
<reference evidence="4 5" key="2">
    <citation type="submission" date="2010-03" db="EMBL/GenBank/DDBJ databases">
        <authorList>
            <person name="Pajon A."/>
        </authorList>
    </citation>
    <scope>NUCLEOTIDE SEQUENCE [LARGE SCALE GENOMIC DNA]</scope>
    <source>
        <strain evidence="4 5">XB6B4</strain>
    </source>
</reference>
<dbReference type="Gene3D" id="1.10.10.60">
    <property type="entry name" value="Homeodomain-like"/>
    <property type="match status" value="1"/>
</dbReference>
<reference evidence="4 5" key="1">
    <citation type="submission" date="2010-03" db="EMBL/GenBank/DDBJ databases">
        <title>The genome sequence of Roseburia intestinalis XB6B4.</title>
        <authorList>
            <consortium name="metaHIT consortium -- http://www.metahit.eu/"/>
            <person name="Pajon A."/>
            <person name="Turner K."/>
            <person name="Parkhill J."/>
            <person name="Bernalier A."/>
        </authorList>
    </citation>
    <scope>NUCLEOTIDE SEQUENCE [LARGE SCALE GENOMIC DNA]</scope>
    <source>
        <strain evidence="4 5">XB6B4</strain>
    </source>
</reference>
<dbReference type="InterPro" id="IPR036271">
    <property type="entry name" value="Tet_transcr_reg_TetR-rel_C_sf"/>
</dbReference>
<dbReference type="SUPFAM" id="SSF48498">
    <property type="entry name" value="Tetracyclin repressor-like, C-terminal domain"/>
    <property type="match status" value="1"/>
</dbReference>
<dbReference type="Proteomes" id="UP000008953">
    <property type="component" value="Chromosome"/>
</dbReference>
<dbReference type="SUPFAM" id="SSF46689">
    <property type="entry name" value="Homeodomain-like"/>
    <property type="match status" value="1"/>
</dbReference>
<dbReference type="KEGG" id="rix:RO1_10610"/>
<proteinExistence type="predicted"/>
<dbReference type="PANTHER" id="PTHR30328:SF54">
    <property type="entry name" value="HTH-TYPE TRANSCRIPTIONAL REPRESSOR SCO4008"/>
    <property type="match status" value="1"/>
</dbReference>
<sequence length="189" mass="21818">MMELRESILEGTLKAFNQKGLKFTMDDLAGILGMSKKTIYTVFRDKESLFLAMVDYLFDSIKESERQVLENEKLSTLEKIRAVLGVLPESYREVDFRQLYLLREKYPNIYKHVEERLETGWETTISLLEQGMKEGVIRPVKIPIVKMMLEAALEQFFQRDILISNGISYQDGLDEVVTILVQGIVAEGK</sequence>
<evidence type="ECO:0000256" key="1">
    <source>
        <dbReference type="ARBA" id="ARBA00023125"/>
    </source>
</evidence>
<evidence type="ECO:0000313" key="4">
    <source>
        <dbReference type="EMBL" id="CBL11717.1"/>
    </source>
</evidence>
<feature type="domain" description="HTH tetR-type" evidence="3">
    <location>
        <begin position="2"/>
        <end position="61"/>
    </location>
</feature>
<name>D4KWH7_9FIRM</name>
<dbReference type="HOGENOM" id="CLU_069356_30_3_9"/>
<dbReference type="EMBL" id="FP929050">
    <property type="protein sequence ID" value="CBL11717.1"/>
    <property type="molecule type" value="Genomic_DNA"/>
</dbReference>
<dbReference type="InterPro" id="IPR050109">
    <property type="entry name" value="HTH-type_TetR-like_transc_reg"/>
</dbReference>
<gene>
    <name evidence="4" type="ORF">RO1_10610</name>
</gene>
<dbReference type="GO" id="GO:0006355">
    <property type="term" value="P:regulation of DNA-templated transcription"/>
    <property type="evidence" value="ECO:0007669"/>
    <property type="project" value="UniProtKB-ARBA"/>
</dbReference>
<feature type="DNA-binding region" description="H-T-H motif" evidence="2">
    <location>
        <begin position="24"/>
        <end position="43"/>
    </location>
</feature>
<evidence type="ECO:0000256" key="2">
    <source>
        <dbReference type="PROSITE-ProRule" id="PRU00335"/>
    </source>
</evidence>
<dbReference type="PROSITE" id="PS50977">
    <property type="entry name" value="HTH_TETR_2"/>
    <property type="match status" value="1"/>
</dbReference>